<dbReference type="SUPFAM" id="SSF52540">
    <property type="entry name" value="P-loop containing nucleoside triphosphate hydrolases"/>
    <property type="match status" value="1"/>
</dbReference>
<proteinExistence type="inferred from homology"/>
<dbReference type="InterPro" id="IPR000863">
    <property type="entry name" value="Sulfotransferase_dom"/>
</dbReference>
<protein>
    <recommendedName>
        <fullName evidence="3">Sulfotransferase</fullName>
        <ecNumber evidence="3">2.8.2.-</ecNumber>
    </recommendedName>
</protein>
<dbReference type="Pfam" id="PF00685">
    <property type="entry name" value="Sulfotransfer_1"/>
    <property type="match status" value="1"/>
</dbReference>
<evidence type="ECO:0000313" key="7">
    <source>
        <dbReference type="Proteomes" id="UP001497457"/>
    </source>
</evidence>
<reference evidence="6 7" key="2">
    <citation type="submission" date="2024-10" db="EMBL/GenBank/DDBJ databases">
        <authorList>
            <person name="Ryan C."/>
        </authorList>
    </citation>
    <scope>NUCLEOTIDE SEQUENCE [LARGE SCALE GENOMIC DNA]</scope>
</reference>
<dbReference type="GO" id="GO:0016740">
    <property type="term" value="F:transferase activity"/>
    <property type="evidence" value="ECO:0007669"/>
    <property type="project" value="UniProtKB-KW"/>
</dbReference>
<reference evidence="7" key="1">
    <citation type="submission" date="2024-06" db="EMBL/GenBank/DDBJ databases">
        <authorList>
            <person name="Ryan C."/>
        </authorList>
    </citation>
    <scope>NUCLEOTIDE SEQUENCE [LARGE SCALE GENOMIC DNA]</scope>
</reference>
<dbReference type="Gene3D" id="3.40.50.300">
    <property type="entry name" value="P-loop containing nucleotide triphosphate hydrolases"/>
    <property type="match status" value="1"/>
</dbReference>
<evidence type="ECO:0000313" key="6">
    <source>
        <dbReference type="EMBL" id="CAL4981642.1"/>
    </source>
</evidence>
<name>A0ABC9APT2_9POAL</name>
<feature type="region of interest" description="Disordered" evidence="4">
    <location>
        <begin position="1"/>
        <end position="25"/>
    </location>
</feature>
<evidence type="ECO:0000256" key="3">
    <source>
        <dbReference type="RuleBase" id="RU361155"/>
    </source>
</evidence>
<evidence type="ECO:0000256" key="1">
    <source>
        <dbReference type="ARBA" id="ARBA00005771"/>
    </source>
</evidence>
<dbReference type="EC" id="2.8.2.-" evidence="3"/>
<dbReference type="InterPro" id="IPR027417">
    <property type="entry name" value="P-loop_NTPase"/>
</dbReference>
<accession>A0ABC9APT2</accession>
<organism evidence="6 7">
    <name type="scientific">Urochloa decumbens</name>
    <dbReference type="NCBI Taxonomy" id="240449"/>
    <lineage>
        <taxon>Eukaryota</taxon>
        <taxon>Viridiplantae</taxon>
        <taxon>Streptophyta</taxon>
        <taxon>Embryophyta</taxon>
        <taxon>Tracheophyta</taxon>
        <taxon>Spermatophyta</taxon>
        <taxon>Magnoliopsida</taxon>
        <taxon>Liliopsida</taxon>
        <taxon>Poales</taxon>
        <taxon>Poaceae</taxon>
        <taxon>PACMAD clade</taxon>
        <taxon>Panicoideae</taxon>
        <taxon>Panicodae</taxon>
        <taxon>Paniceae</taxon>
        <taxon>Melinidinae</taxon>
        <taxon>Urochloa</taxon>
    </lineage>
</organism>
<dbReference type="EMBL" id="OZ075131">
    <property type="protein sequence ID" value="CAL4981642.1"/>
    <property type="molecule type" value="Genomic_DNA"/>
</dbReference>
<dbReference type="Proteomes" id="UP001497457">
    <property type="component" value="Chromosome 21rd"/>
</dbReference>
<keyword evidence="7" id="KW-1185">Reference proteome</keyword>
<evidence type="ECO:0000259" key="5">
    <source>
        <dbReference type="Pfam" id="PF00685"/>
    </source>
</evidence>
<keyword evidence="2 3" id="KW-0808">Transferase</keyword>
<evidence type="ECO:0000256" key="2">
    <source>
        <dbReference type="ARBA" id="ARBA00022679"/>
    </source>
</evidence>
<dbReference type="AlphaFoldDB" id="A0ABC9APT2"/>
<gene>
    <name evidence="6" type="ORF">URODEC1_LOCUS56234</name>
</gene>
<sequence length="371" mass="41650">MHTQRSAAQRGAMMATIPSSGTPAEDAHGDMARILHTLPLETRCPPFHLRQYNGFWLPEAVLKELEAIHTSIRPRPSDVFLASFPKSGATWLKALAFATANRAKHPPSATNHNHPLRRMNPHQCVGFMEMDLELRRDARSLLEEFEALGSPRVLATHLPYCLLPKSIITDDESSGSRIVYICRNPKDVFISDWFFVRKVSPAYGADAASFTLEEALDLFCEGRLYGGPQWDHVLQYREESLRRPKRVLFLEYDKMLREPASAVKKLAEFVGCGFSEEEEEGGVVDAIVKLCSLRELKNMEVNKNGGNVAGVKNDAFFRNGAVGDWSNHTTPTMANKVDKIVEDALQRLWVCLRLTDPSIVVSKTVGQVRQF</sequence>
<feature type="domain" description="Sulfotransferase" evidence="5">
    <location>
        <begin position="76"/>
        <end position="347"/>
    </location>
</feature>
<dbReference type="PANTHER" id="PTHR11783">
    <property type="entry name" value="SULFOTRANSFERASE SULT"/>
    <property type="match status" value="1"/>
</dbReference>
<evidence type="ECO:0000256" key="4">
    <source>
        <dbReference type="SAM" id="MobiDB-lite"/>
    </source>
</evidence>
<comment type="similarity">
    <text evidence="1 3">Belongs to the sulfotransferase 1 family.</text>
</comment>